<evidence type="ECO:0000256" key="2">
    <source>
        <dbReference type="ARBA" id="ARBA00022448"/>
    </source>
</evidence>
<sequence length="508" mass="55844">MDAVLEMKNITKEFPGVLANDNVNLDLRKGEIHALVGENGAGKSTLMSVLFGIYQPTKGKILYKGEELRIGGPNDAIDLGIGMVHQHFMLVHTLTVAENIVLGSEPSNGRGRLTLSKAIDKIKSLSDEYGLDVDPNAKVKDIPVGMQQRVEILKALYRDAEILILDEPTAVLTPQEVKGLYKIMNTLTEQGKSIIFITHKLKEVLTVSDRITVLRKGKSIGTVNTAETSETELAEMMVGRKVILKVEKKPAKFGATKVEVKNLKASNARGMLALDNVSFEIREGEILGVAGVEGNGQTELVEVLTGLRAANSGVFKLEGQNLLNETARKIKEAKIAHVPEDRHKHGLVLDYSIEDNLILGYHYKQPFAKGLNLDFNSMAEHADRLIPEYDIRPRNKEILARSLSGGNQQKIIIAREFDMGPEFLIASQPTRGVDIGAIEFIHKRIIEQRDQGKAVLLVSAELSEIMSLSDRIAVMYEGRIVDILDAKEATEEKLGLLMAGSTIRSSEG</sequence>
<dbReference type="AlphaFoldDB" id="A0A285FIU6"/>
<dbReference type="RefSeq" id="WP_097016368.1">
    <property type="nucleotide sequence ID" value="NZ_OBDZ01000002.1"/>
</dbReference>
<dbReference type="PROSITE" id="PS00211">
    <property type="entry name" value="ABC_TRANSPORTER_1"/>
    <property type="match status" value="1"/>
</dbReference>
<dbReference type="PROSITE" id="PS50893">
    <property type="entry name" value="ABC_TRANSPORTER_2"/>
    <property type="match status" value="2"/>
</dbReference>
<keyword evidence="6 10" id="KW-0067">ATP-binding</keyword>
<dbReference type="Pfam" id="PF00005">
    <property type="entry name" value="ABC_tran"/>
    <property type="match status" value="2"/>
</dbReference>
<dbReference type="SMART" id="SM00382">
    <property type="entry name" value="AAA"/>
    <property type="match status" value="1"/>
</dbReference>
<reference evidence="11" key="1">
    <citation type="submission" date="2017-09" db="EMBL/GenBank/DDBJ databases">
        <authorList>
            <person name="Varghese N."/>
            <person name="Submissions S."/>
        </authorList>
    </citation>
    <scope>NUCLEOTIDE SEQUENCE [LARGE SCALE GENOMIC DNA]</scope>
    <source>
        <strain evidence="11">MSL47</strain>
    </source>
</reference>
<gene>
    <name evidence="10" type="ORF">SAMN06265827_102101</name>
</gene>
<dbReference type="CDD" id="cd03215">
    <property type="entry name" value="ABC_Carb_Monos_II"/>
    <property type="match status" value="1"/>
</dbReference>
<evidence type="ECO:0000256" key="7">
    <source>
        <dbReference type="ARBA" id="ARBA00022967"/>
    </source>
</evidence>
<dbReference type="InterPro" id="IPR027417">
    <property type="entry name" value="P-loop_NTPase"/>
</dbReference>
<dbReference type="GO" id="GO:0005886">
    <property type="term" value="C:plasma membrane"/>
    <property type="evidence" value="ECO:0007669"/>
    <property type="project" value="UniProtKB-SubCell"/>
</dbReference>
<feature type="domain" description="ABC transporter" evidence="9">
    <location>
        <begin position="258"/>
        <end position="502"/>
    </location>
</feature>
<evidence type="ECO:0000259" key="9">
    <source>
        <dbReference type="PROSITE" id="PS50893"/>
    </source>
</evidence>
<dbReference type="PANTHER" id="PTHR43790:SF4">
    <property type="entry name" value="GUANOSINE IMPORT ATP-BINDING PROTEIN NUPO"/>
    <property type="match status" value="1"/>
</dbReference>
<keyword evidence="4" id="KW-0677">Repeat</keyword>
<evidence type="ECO:0000313" key="10">
    <source>
        <dbReference type="EMBL" id="SNY11148.1"/>
    </source>
</evidence>
<dbReference type="InterPro" id="IPR003593">
    <property type="entry name" value="AAA+_ATPase"/>
</dbReference>
<keyword evidence="2" id="KW-0813">Transport</keyword>
<dbReference type="PANTHER" id="PTHR43790">
    <property type="entry name" value="CARBOHYDRATE TRANSPORT ATP-BINDING PROTEIN MG119-RELATED"/>
    <property type="match status" value="1"/>
</dbReference>
<dbReference type="InterPro" id="IPR017871">
    <property type="entry name" value="ABC_transporter-like_CS"/>
</dbReference>
<keyword evidence="5" id="KW-0547">Nucleotide-binding</keyword>
<evidence type="ECO:0000256" key="6">
    <source>
        <dbReference type="ARBA" id="ARBA00022840"/>
    </source>
</evidence>
<dbReference type="CDD" id="cd03216">
    <property type="entry name" value="ABC_Carb_Monos_I"/>
    <property type="match status" value="1"/>
</dbReference>
<name>A0A285FIU6_9FIRM</name>
<evidence type="ECO:0000256" key="3">
    <source>
        <dbReference type="ARBA" id="ARBA00022475"/>
    </source>
</evidence>
<evidence type="ECO:0000256" key="5">
    <source>
        <dbReference type="ARBA" id="ARBA00022741"/>
    </source>
</evidence>
<dbReference type="Proteomes" id="UP000219573">
    <property type="component" value="Unassembled WGS sequence"/>
</dbReference>
<keyword evidence="3" id="KW-1003">Cell membrane</keyword>
<comment type="subcellular location">
    <subcellularLocation>
        <location evidence="1">Cell membrane</location>
        <topology evidence="1">Peripheral membrane protein</topology>
    </subcellularLocation>
</comment>
<feature type="domain" description="ABC transporter" evidence="9">
    <location>
        <begin position="5"/>
        <end position="241"/>
    </location>
</feature>
<keyword evidence="8" id="KW-0472">Membrane</keyword>
<dbReference type="EMBL" id="OBDZ01000002">
    <property type="protein sequence ID" value="SNY11148.1"/>
    <property type="molecule type" value="Genomic_DNA"/>
</dbReference>
<dbReference type="FunFam" id="3.40.50.300:FF:000127">
    <property type="entry name" value="Ribose import ATP-binding protein RbsA"/>
    <property type="match status" value="1"/>
</dbReference>
<dbReference type="STRING" id="1413210.U472_06795"/>
<evidence type="ECO:0000313" key="11">
    <source>
        <dbReference type="Proteomes" id="UP000219573"/>
    </source>
</evidence>
<keyword evidence="7" id="KW-1278">Translocase</keyword>
<proteinExistence type="predicted"/>
<dbReference type="Gene3D" id="3.40.50.300">
    <property type="entry name" value="P-loop containing nucleotide triphosphate hydrolases"/>
    <property type="match status" value="2"/>
</dbReference>
<dbReference type="InterPro" id="IPR003439">
    <property type="entry name" value="ABC_transporter-like_ATP-bd"/>
</dbReference>
<dbReference type="GO" id="GO:0016887">
    <property type="term" value="F:ATP hydrolysis activity"/>
    <property type="evidence" value="ECO:0007669"/>
    <property type="project" value="InterPro"/>
</dbReference>
<dbReference type="GO" id="GO:0005524">
    <property type="term" value="F:ATP binding"/>
    <property type="evidence" value="ECO:0007669"/>
    <property type="project" value="UniProtKB-KW"/>
</dbReference>
<dbReference type="InterPro" id="IPR050107">
    <property type="entry name" value="ABC_carbohydrate_import_ATPase"/>
</dbReference>
<protein>
    <submittedName>
        <fullName evidence="10">Nucleoside ABC transporter ATP-binding protein</fullName>
    </submittedName>
</protein>
<organism evidence="10 11">
    <name type="scientific">Orenia metallireducens</name>
    <dbReference type="NCBI Taxonomy" id="1413210"/>
    <lineage>
        <taxon>Bacteria</taxon>
        <taxon>Bacillati</taxon>
        <taxon>Bacillota</taxon>
        <taxon>Clostridia</taxon>
        <taxon>Halanaerobiales</taxon>
        <taxon>Halobacteroidaceae</taxon>
        <taxon>Orenia</taxon>
    </lineage>
</organism>
<dbReference type="SUPFAM" id="SSF52540">
    <property type="entry name" value="P-loop containing nucleoside triphosphate hydrolases"/>
    <property type="match status" value="2"/>
</dbReference>
<dbReference type="OrthoDB" id="9771863at2"/>
<evidence type="ECO:0000256" key="8">
    <source>
        <dbReference type="ARBA" id="ARBA00023136"/>
    </source>
</evidence>
<evidence type="ECO:0000256" key="4">
    <source>
        <dbReference type="ARBA" id="ARBA00022737"/>
    </source>
</evidence>
<keyword evidence="11" id="KW-1185">Reference proteome</keyword>
<accession>A0A285FIU6</accession>
<evidence type="ECO:0000256" key="1">
    <source>
        <dbReference type="ARBA" id="ARBA00004202"/>
    </source>
</evidence>